<name>A0A426ZVZ6_ENSVE</name>
<evidence type="ECO:0000313" key="1">
    <source>
        <dbReference type="EMBL" id="RRT68154.1"/>
    </source>
</evidence>
<dbReference type="EMBL" id="AMZH03004781">
    <property type="protein sequence ID" value="RRT68154.1"/>
    <property type="molecule type" value="Genomic_DNA"/>
</dbReference>
<protein>
    <submittedName>
        <fullName evidence="1">Uncharacterized protein</fullName>
    </submittedName>
</protein>
<reference evidence="1 2" key="1">
    <citation type="journal article" date="2014" name="Agronomy (Basel)">
        <title>A Draft Genome Sequence for Ensete ventricosum, the Drought-Tolerant Tree Against Hunger.</title>
        <authorList>
            <person name="Harrison J."/>
            <person name="Moore K.A."/>
            <person name="Paszkiewicz K."/>
            <person name="Jones T."/>
            <person name="Grant M."/>
            <person name="Ambacheew D."/>
            <person name="Muzemil S."/>
            <person name="Studholme D.J."/>
        </authorList>
    </citation>
    <scope>NUCLEOTIDE SEQUENCE [LARGE SCALE GENOMIC DNA]</scope>
</reference>
<evidence type="ECO:0000313" key="2">
    <source>
        <dbReference type="Proteomes" id="UP000287651"/>
    </source>
</evidence>
<proteinExistence type="predicted"/>
<dbReference type="AlphaFoldDB" id="A0A426ZVZ6"/>
<gene>
    <name evidence="1" type="ORF">B296_00009974</name>
</gene>
<comment type="caution">
    <text evidence="1">The sequence shown here is derived from an EMBL/GenBank/DDBJ whole genome shotgun (WGS) entry which is preliminary data.</text>
</comment>
<dbReference type="Proteomes" id="UP000287651">
    <property type="component" value="Unassembled WGS sequence"/>
</dbReference>
<organism evidence="1 2">
    <name type="scientific">Ensete ventricosum</name>
    <name type="common">Abyssinian banana</name>
    <name type="synonym">Musa ensete</name>
    <dbReference type="NCBI Taxonomy" id="4639"/>
    <lineage>
        <taxon>Eukaryota</taxon>
        <taxon>Viridiplantae</taxon>
        <taxon>Streptophyta</taxon>
        <taxon>Embryophyta</taxon>
        <taxon>Tracheophyta</taxon>
        <taxon>Spermatophyta</taxon>
        <taxon>Magnoliopsida</taxon>
        <taxon>Liliopsida</taxon>
        <taxon>Zingiberales</taxon>
        <taxon>Musaceae</taxon>
        <taxon>Ensete</taxon>
    </lineage>
</organism>
<accession>A0A426ZVZ6</accession>
<sequence>MREVEFRSIFHEPSQRFKILAIPKVLAHEKSCEHGFMKKRDGHKHCVKSRAMSSFDWFFVYRLKN</sequence>